<dbReference type="Gene3D" id="3.40.140.80">
    <property type="match status" value="1"/>
</dbReference>
<protein>
    <submittedName>
        <fullName evidence="3">LpxI family protein</fullName>
    </submittedName>
</protein>
<dbReference type="Gene3D" id="3.40.50.20">
    <property type="match status" value="1"/>
</dbReference>
<reference evidence="3 4" key="1">
    <citation type="journal article" date="2017" name="Int. J. Syst. Evol. Microbiol.">
        <title>Rhodosalinus sediminis gen. nov., sp. nov., isolated from marine saltern.</title>
        <authorList>
            <person name="Guo L.Y."/>
            <person name="Ling S.K."/>
            <person name="Li C.M."/>
            <person name="Chen G.J."/>
            <person name="Du Z.J."/>
        </authorList>
    </citation>
    <scope>NUCLEOTIDE SEQUENCE [LARGE SCALE GENOMIC DNA]</scope>
    <source>
        <strain evidence="3 4">WDN1C137</strain>
    </source>
</reference>
<dbReference type="PANTHER" id="PTHR39962">
    <property type="entry name" value="BLL4848 PROTEIN"/>
    <property type="match status" value="1"/>
</dbReference>
<feature type="domain" description="LpxI C-terminal" evidence="1">
    <location>
        <begin position="128"/>
        <end position="295"/>
    </location>
</feature>
<evidence type="ECO:0000313" key="3">
    <source>
        <dbReference type="EMBL" id="REC57596.1"/>
    </source>
</evidence>
<dbReference type="AlphaFoldDB" id="A0A3D9BW26"/>
<gene>
    <name evidence="3" type="ORF">DRV84_07015</name>
</gene>
<evidence type="ECO:0000259" key="1">
    <source>
        <dbReference type="Pfam" id="PF06230"/>
    </source>
</evidence>
<sequence>MLALIAGEGTLPAAVAAAQARRPLVCALSGHAPEGLAPDMTFRVEQLGGLMATLKAQGVTRVCLCGGVRRPEIDLGALDDATLPLVPRLRDALRLGDDGALRALIAILEGEGFEVVAAHEAAPALLPPAGVLTAARPGPGAEAEARLGAEVVAEMGAADQGQACAIRGDRVLAREGPEGTDAMLARLAPPAAPGPGDAPGDPFSWAADMMGDVLGGAADWLSGQGGEEAARAGLLYKVPKPDQDRRADLPAIGPRTAGAVAAAGLAGIVIEAGGVMVLDRDATVAALDRAGLFLWVRG</sequence>
<organism evidence="3 4">
    <name type="scientific">Rhodosalinus sediminis</name>
    <dbReference type="NCBI Taxonomy" id="1940533"/>
    <lineage>
        <taxon>Bacteria</taxon>
        <taxon>Pseudomonadati</taxon>
        <taxon>Pseudomonadota</taxon>
        <taxon>Alphaproteobacteria</taxon>
        <taxon>Rhodobacterales</taxon>
        <taxon>Paracoccaceae</taxon>
        <taxon>Rhodosalinus</taxon>
    </lineage>
</organism>
<evidence type="ECO:0000313" key="4">
    <source>
        <dbReference type="Proteomes" id="UP000257131"/>
    </source>
</evidence>
<proteinExistence type="predicted"/>
<dbReference type="EMBL" id="QOHR01000006">
    <property type="protein sequence ID" value="REC57596.1"/>
    <property type="molecule type" value="Genomic_DNA"/>
</dbReference>
<dbReference type="InterPro" id="IPR043167">
    <property type="entry name" value="LpxI_C_sf"/>
</dbReference>
<name>A0A3D9BW26_9RHOB</name>
<evidence type="ECO:0000259" key="2">
    <source>
        <dbReference type="Pfam" id="PF17930"/>
    </source>
</evidence>
<accession>A0A3D9BW26</accession>
<comment type="caution">
    <text evidence="3">The sequence shown here is derived from an EMBL/GenBank/DDBJ whole genome shotgun (WGS) entry which is preliminary data.</text>
</comment>
<dbReference type="Proteomes" id="UP000257131">
    <property type="component" value="Unassembled WGS sequence"/>
</dbReference>
<dbReference type="InterPro" id="IPR010415">
    <property type="entry name" value="LpxI_C"/>
</dbReference>
<dbReference type="PANTHER" id="PTHR39962:SF1">
    <property type="entry name" value="LPXI FAMILY PROTEIN"/>
    <property type="match status" value="1"/>
</dbReference>
<dbReference type="OrthoDB" id="9789836at2"/>
<keyword evidence="4" id="KW-1185">Reference proteome</keyword>
<dbReference type="Pfam" id="PF06230">
    <property type="entry name" value="LpxI_C"/>
    <property type="match status" value="1"/>
</dbReference>
<dbReference type="RefSeq" id="WP_115979176.1">
    <property type="nucleotide sequence ID" value="NZ_QOHR01000006.1"/>
</dbReference>
<feature type="domain" description="LpxI N-terminal" evidence="2">
    <location>
        <begin position="2"/>
        <end position="125"/>
    </location>
</feature>
<dbReference type="Pfam" id="PF17930">
    <property type="entry name" value="LpxI_N"/>
    <property type="match status" value="1"/>
</dbReference>
<dbReference type="InterPro" id="IPR041255">
    <property type="entry name" value="LpxI_N"/>
</dbReference>
<dbReference type="InterPro" id="IPR053174">
    <property type="entry name" value="LpxI"/>
</dbReference>